<evidence type="ECO:0000313" key="1">
    <source>
        <dbReference type="EMBL" id="PQO37581.1"/>
    </source>
</evidence>
<dbReference type="Proteomes" id="UP000238322">
    <property type="component" value="Unassembled WGS sequence"/>
</dbReference>
<gene>
    <name evidence="1" type="ORF">C5Y83_06450</name>
</gene>
<accession>A0A2S8FZY5</accession>
<proteinExistence type="predicted"/>
<protein>
    <submittedName>
        <fullName evidence="1">Uncharacterized protein</fullName>
    </submittedName>
</protein>
<dbReference type="EMBL" id="PUHY01000005">
    <property type="protein sequence ID" value="PQO37581.1"/>
    <property type="molecule type" value="Genomic_DNA"/>
</dbReference>
<name>A0A2S8FZY5_9BACT</name>
<evidence type="ECO:0000313" key="2">
    <source>
        <dbReference type="Proteomes" id="UP000238322"/>
    </source>
</evidence>
<dbReference type="RefSeq" id="WP_105328830.1">
    <property type="nucleotide sequence ID" value="NZ_PUHY01000005.1"/>
</dbReference>
<dbReference type="OrthoDB" id="9886865at2"/>
<organism evidence="1 2">
    <name type="scientific">Blastopirellula marina</name>
    <dbReference type="NCBI Taxonomy" id="124"/>
    <lineage>
        <taxon>Bacteria</taxon>
        <taxon>Pseudomonadati</taxon>
        <taxon>Planctomycetota</taxon>
        <taxon>Planctomycetia</taxon>
        <taxon>Pirellulales</taxon>
        <taxon>Pirellulaceae</taxon>
        <taxon>Blastopirellula</taxon>
    </lineage>
</organism>
<sequence>MAKKADALEKEYFVVELKNDTCSPVQFPPLQRMLRAEFSPNEIRLRDAASHERMGLLPGVIAGQRIELIIQDLDPLGPGRIPGQGRILEPLHLPEHARTKDWIERLPARLETQADLADVDAGTWLFWMARLVEDGLAVPLASSFELPSPQAVKDRFGEPIYSGIGQPPEKIKRRELADRLLEALLEKLGASLEELA</sequence>
<comment type="caution">
    <text evidence="1">The sequence shown here is derived from an EMBL/GenBank/DDBJ whole genome shotgun (WGS) entry which is preliminary data.</text>
</comment>
<dbReference type="AlphaFoldDB" id="A0A2S8FZY5"/>
<reference evidence="1 2" key="1">
    <citation type="submission" date="2018-02" db="EMBL/GenBank/DDBJ databases">
        <title>Comparative genomes isolates from brazilian mangrove.</title>
        <authorList>
            <person name="Araujo J.E."/>
            <person name="Taketani R.G."/>
            <person name="Silva M.C.P."/>
            <person name="Loureco M.V."/>
            <person name="Andreote F.D."/>
        </authorList>
    </citation>
    <scope>NUCLEOTIDE SEQUENCE [LARGE SCALE GENOMIC DNA]</scope>
    <source>
        <strain evidence="1 2">Hex-1 MGV</strain>
    </source>
</reference>